<keyword evidence="2 4" id="KW-0689">Ribosomal protein</keyword>
<dbReference type="EMBL" id="MG681096">
    <property type="protein sequence ID" value="AWW89653.1"/>
    <property type="molecule type" value="Genomic_DNA"/>
</dbReference>
<evidence type="ECO:0000313" key="20">
    <source>
        <dbReference type="EMBL" id="QCC71102.1"/>
    </source>
</evidence>
<dbReference type="EMBL" id="MG770606">
    <property type="protein sequence ID" value="QKJ82052.1"/>
    <property type="molecule type" value="Genomic_DNA"/>
</dbReference>
<dbReference type="GO" id="GO:0005840">
    <property type="term" value="C:ribosome"/>
    <property type="evidence" value="ECO:0007669"/>
    <property type="project" value="UniProtKB-KW"/>
</dbReference>
<dbReference type="EMBL" id="MH814646">
    <property type="protein sequence ID" value="QDA22196.1"/>
    <property type="molecule type" value="Genomic_DNA"/>
</dbReference>
<dbReference type="Pfam" id="PF00673">
    <property type="entry name" value="Ribosomal_L5_C"/>
    <property type="match status" value="1"/>
</dbReference>
<dbReference type="InterPro" id="IPR031309">
    <property type="entry name" value="Ribosomal_uL5_C"/>
</dbReference>
<reference evidence="22" key="11">
    <citation type="submission" date="2018-07" db="EMBL/GenBank/DDBJ databases">
        <title>Mitochondrial genome (form II) of the golden tide-forming alga Sargassum horneri.</title>
        <authorList>
            <person name="Liu F."/>
        </authorList>
    </citation>
    <scope>NUCLEOTIDE SEQUENCE</scope>
    <source>
        <strain evidence="33">QD-2_B</strain>
        <strain evidence="42">RC-1</strain>
        <strain evidence="35">RZ-1_F</strain>
        <strain evidence="22">SS2017-1_R</strain>
        <strain evidence="34">YT-1_B</strain>
    </source>
</reference>
<evidence type="ECO:0000313" key="18">
    <source>
        <dbReference type="EMBL" id="QCC71028.1"/>
    </source>
</evidence>
<reference evidence="6" key="1">
    <citation type="journal article" date="2014" name="J. Appl. Phycol.">
        <title>Complete mitochondrial genome of the brown alga Sargassum horneri (Sargassaceae, Phaeophyceae): genome organization and phylogenetic analyses.</title>
        <authorList>
            <person name="Liu F."/>
            <person name="Pang S."/>
            <person name="Li X."/>
            <person name="Li J."/>
        </authorList>
    </citation>
    <scope>NUCLEOTIDE SEQUENCE</scope>
</reference>
<reference evidence="30" key="10">
    <citation type="submission" date="2018-07" db="EMBL/GenBank/DDBJ databases">
        <title>Mitochondrial genome (form II) of the golden tide-forming alga Sargassum horneri in 2018.</title>
        <authorList>
            <person name="Liu F."/>
        </authorList>
    </citation>
    <scope>NUCLEOTIDE SEQUENCE</scope>
    <source>
        <strain evidence="36">ECS2018-1</strain>
        <strain evidence="37">ECS2018-2</strain>
        <strain evidence="32">SS2018-1</strain>
        <strain evidence="30">YS2018-1</strain>
        <strain evidence="31">YS2018-2</strain>
    </source>
</reference>
<dbReference type="EMBL" id="MG774888">
    <property type="protein sequence ID" value="AYM32616.1"/>
    <property type="molecule type" value="Genomic_DNA"/>
</dbReference>
<evidence type="ECO:0000313" key="23">
    <source>
        <dbReference type="EMBL" id="QCC71213.1"/>
    </source>
</evidence>
<evidence type="ECO:0000313" key="10">
    <source>
        <dbReference type="EMBL" id="AWW89764.1"/>
    </source>
</evidence>
<evidence type="ECO:0000313" key="19">
    <source>
        <dbReference type="EMBL" id="QCC71065.1"/>
    </source>
</evidence>
<dbReference type="EMBL" id="MH590363">
    <property type="protein sequence ID" value="QCC71176.1"/>
    <property type="molecule type" value="Genomic_DNA"/>
</dbReference>
<dbReference type="EMBL" id="MH643730">
    <property type="protein sequence ID" value="QCT82085.1"/>
    <property type="molecule type" value="Genomic_DNA"/>
</dbReference>
<dbReference type="RefSeq" id="YP_009049395.1">
    <property type="nucleotide sequence ID" value="NC_024613.1"/>
</dbReference>
<evidence type="ECO:0000313" key="9">
    <source>
        <dbReference type="EMBL" id="AWW89727.1"/>
    </source>
</evidence>
<dbReference type="EMBL" id="MH620963">
    <property type="protein sequence ID" value="QKY75746.1"/>
    <property type="molecule type" value="Genomic_DNA"/>
</dbReference>
<comment type="similarity">
    <text evidence="1 4">Belongs to the universal ribosomal protein uL5 family.</text>
</comment>
<dbReference type="AlphaFoldDB" id="A0A068LIT7"/>
<dbReference type="GO" id="GO:0006412">
    <property type="term" value="P:translation"/>
    <property type="evidence" value="ECO:0007669"/>
    <property type="project" value="InterPro"/>
</dbReference>
<evidence type="ECO:0000313" key="27">
    <source>
        <dbReference type="EMBL" id="QCT82011.1"/>
    </source>
</evidence>
<dbReference type="GeneID" id="19940561"/>
<evidence type="ECO:0000313" key="39">
    <source>
        <dbReference type="EMBL" id="QDA22307.1"/>
    </source>
</evidence>
<evidence type="ECO:0000313" key="32">
    <source>
        <dbReference type="EMBL" id="QCT82196.1"/>
    </source>
</evidence>
<evidence type="ECO:0000313" key="16">
    <source>
        <dbReference type="EMBL" id="AYM32690.1"/>
    </source>
</evidence>
<evidence type="ECO:0000313" key="6">
    <source>
        <dbReference type="EMBL" id="AIE46190.1"/>
    </source>
</evidence>
<dbReference type="EMBL" id="MH590360">
    <property type="protein sequence ID" value="QCC71065.1"/>
    <property type="molecule type" value="Genomic_DNA"/>
</dbReference>
<dbReference type="EMBL" id="MG681099">
    <property type="protein sequence ID" value="AWW89764.1"/>
    <property type="molecule type" value="Genomic_DNA"/>
</dbReference>
<dbReference type="EMBL" id="MH643729">
    <property type="protein sequence ID" value="QCT82307.1"/>
    <property type="molecule type" value="Genomic_DNA"/>
</dbReference>
<evidence type="ECO:0000313" key="8">
    <source>
        <dbReference type="EMBL" id="AWW89690.1"/>
    </source>
</evidence>
<evidence type="ECO:0000313" key="14">
    <source>
        <dbReference type="EMBL" id="AYM32616.1"/>
    </source>
</evidence>
<evidence type="ECO:0000313" key="29">
    <source>
        <dbReference type="EMBL" id="QCT82085.1"/>
    </source>
</evidence>
<evidence type="ECO:0000313" key="38">
    <source>
        <dbReference type="EMBL" id="QDA22270.1"/>
    </source>
</evidence>
<dbReference type="EMBL" id="MH590361">
    <property type="protein sequence ID" value="QCC71102.1"/>
    <property type="molecule type" value="Genomic_DNA"/>
</dbReference>
<dbReference type="EMBL" id="MH590365">
    <property type="protein sequence ID" value="QCC71250.1"/>
    <property type="molecule type" value="Genomic_DNA"/>
</dbReference>
<protein>
    <submittedName>
        <fullName evidence="6">Ribosomal protein L5</fullName>
    </submittedName>
</protein>
<feature type="domain" description="Large ribosomal subunit protein uL5 C-terminal" evidence="5">
    <location>
        <begin position="83"/>
        <end position="167"/>
    </location>
</feature>
<name>A0A068LIT7_9PHAE</name>
<evidence type="ECO:0000313" key="7">
    <source>
        <dbReference type="EMBL" id="AWW89653.1"/>
    </source>
</evidence>
<dbReference type="InterPro" id="IPR022803">
    <property type="entry name" value="Ribosomal_uL5_dom_sf"/>
</dbReference>
<evidence type="ECO:0000313" key="42">
    <source>
        <dbReference type="EMBL" id="QKY75746.1"/>
    </source>
</evidence>
<dbReference type="InterPro" id="IPR002132">
    <property type="entry name" value="Ribosomal_uL5"/>
</dbReference>
<sequence>MHLYQNHYFNVVQRDFILCHNTATSSMLPTPKKICLYLGTRGANNNSVVCSLCALKIITGQRPYVSPEKIKVKRHKKGKIRTAGCKVTLRGLQLYKFLFKLMFNVLPCIRQFEGLKLPLHQSVYCFVLKDIFSFEELIPLFPYFETLDGFTCQVFFNTKTKEDLLFLGNGLQLCFVP</sequence>
<evidence type="ECO:0000313" key="26">
    <source>
        <dbReference type="EMBL" id="QCT81974.1"/>
    </source>
</evidence>
<evidence type="ECO:0000313" key="28">
    <source>
        <dbReference type="EMBL" id="QCT82048.1"/>
    </source>
</evidence>
<evidence type="ECO:0000313" key="34">
    <source>
        <dbReference type="EMBL" id="QCT82270.1"/>
    </source>
</evidence>
<dbReference type="EMBL" id="MH590358">
    <property type="protein sequence ID" value="QCC70991.1"/>
    <property type="molecule type" value="Genomic_DNA"/>
</dbReference>
<dbReference type="EMBL" id="MT795186">
    <property type="protein sequence ID" value="QNU09239.1"/>
    <property type="molecule type" value="Genomic_DNA"/>
</dbReference>
<proteinExistence type="inferred from homology"/>
<dbReference type="EMBL" id="MG774890">
    <property type="protein sequence ID" value="AYM32690.1"/>
    <property type="molecule type" value="Genomic_DNA"/>
</dbReference>
<evidence type="ECO:0000313" key="11">
    <source>
        <dbReference type="EMBL" id="AYK28718.1"/>
    </source>
</evidence>
<dbReference type="SUPFAM" id="SSF55282">
    <property type="entry name" value="RL5-like"/>
    <property type="match status" value="1"/>
</dbReference>
<dbReference type="EMBL" id="MH586538">
    <property type="protein sequence ID" value="QCC70954.1"/>
    <property type="molecule type" value="Genomic_DNA"/>
</dbReference>
<reference evidence="43" key="13">
    <citation type="journal article" name="Sustainability">
        <title>Comparative Analysis of Sequence Polymorphism in Complete Organelle Genomes of the 'Golden Tide' Seaweed Sargassum horneri between Korean and Chinese Forms.</title>
        <authorList>
            <person name="Byeon S.Y."/>
            <person name="Cheon K.-S."/>
            <person name="Kim S."/>
            <person name="Yun S.-H."/>
            <person name="Oh H.-J."/>
            <person name="Park S.R."/>
            <person name="Kim T.-H."/>
            <person name="Kim J.K."/>
            <person name="Lee H.J."/>
        </authorList>
    </citation>
    <scope>NUCLEOTIDE SEQUENCE</scope>
    <source>
        <strain evidence="43">JD</strain>
    </source>
</reference>
<evidence type="ECO:0000313" key="25">
    <source>
        <dbReference type="EMBL" id="QCC71287.1"/>
    </source>
</evidence>
<dbReference type="EMBL" id="MG774889">
    <property type="protein sequence ID" value="AYM32653.1"/>
    <property type="molecule type" value="Genomic_DNA"/>
</dbReference>
<reference evidence="8" key="3">
    <citation type="submission" date="2017-12" db="EMBL/GenBank/DDBJ databases">
        <title>Mitochondrial genome (form I) of the golden tide-forming alga Sargassum horneri in 2017.</title>
        <authorList>
            <person name="Liu F."/>
        </authorList>
    </citation>
    <scope>NUCLEOTIDE SEQUENCE</scope>
    <source>
        <strain evidence="25">SS2017-2_F</strain>
        <strain evidence="24">SS2017-2_R</strain>
        <strain evidence="8">YS2017-2</strain>
        <strain evidence="20">YS2017-4</strain>
        <strain evidence="18">YS2017-6</strain>
        <strain evidence="17">YS2017-7</strain>
    </source>
</reference>
<dbReference type="EMBL" id="MG774887">
    <property type="protein sequence ID" value="AYM32579.1"/>
    <property type="molecule type" value="Genomic_DNA"/>
</dbReference>
<keyword evidence="3 4" id="KW-0687">Ribonucleoprotein</keyword>
<evidence type="ECO:0000313" key="36">
    <source>
        <dbReference type="EMBL" id="QDA22196.1"/>
    </source>
</evidence>
<evidence type="ECO:0000256" key="4">
    <source>
        <dbReference type="RuleBase" id="RU003930"/>
    </source>
</evidence>
<reference evidence="9" key="4">
    <citation type="submission" date="2017-12" db="EMBL/GenBank/DDBJ databases">
        <title>Mitochondrial genome (form II) of the golden tide-forming alga Sargassum horneri in 2016.</title>
        <authorList>
            <person name="Liu F."/>
        </authorList>
    </citation>
    <scope>NUCLEOTIDE SEQUENCE</scope>
    <source>
        <strain evidence="9">YS2016-1</strain>
    </source>
</reference>
<dbReference type="EMBL" id="MH607127">
    <property type="protein sequence ID" value="QCT82270.1"/>
    <property type="molecule type" value="Genomic_DNA"/>
</dbReference>
<evidence type="ECO:0000313" key="41">
    <source>
        <dbReference type="EMBL" id="QKY75709.1"/>
    </source>
</evidence>
<evidence type="ECO:0000313" key="12">
    <source>
        <dbReference type="EMBL" id="AYK28755.1"/>
    </source>
</evidence>
<evidence type="ECO:0000313" key="15">
    <source>
        <dbReference type="EMBL" id="AYM32653.1"/>
    </source>
</evidence>
<evidence type="ECO:0000313" key="31">
    <source>
        <dbReference type="EMBL" id="QCT82159.1"/>
    </source>
</evidence>
<accession>A0A068LIT7</accession>
<dbReference type="GO" id="GO:0003735">
    <property type="term" value="F:structural constituent of ribosome"/>
    <property type="evidence" value="ECO:0007669"/>
    <property type="project" value="InterPro"/>
</dbReference>
<dbReference type="EMBL" id="MH590364">
    <property type="protein sequence ID" value="QCC71213.1"/>
    <property type="molecule type" value="Genomic_DNA"/>
</dbReference>
<geneLocation type="mitochondrion" evidence="6"/>
<reference evidence="38" key="12">
    <citation type="submission" date="2018-08" db="EMBL/GenBank/DDBJ databases">
        <title>Mitochondrial genome (form I) of the golden tide-forming alga Sargassum horneri in 2018.</title>
        <authorList>
            <person name="Liu F."/>
        </authorList>
    </citation>
    <scope>NUCLEOTIDE SEQUENCE</scope>
    <source>
        <strain evidence="29">HY-1_B</strain>
        <strain evidence="38">ST-1</strain>
        <strain evidence="39">ST-2</strain>
    </source>
</reference>
<dbReference type="Gene3D" id="3.30.1440.10">
    <property type="match status" value="1"/>
</dbReference>
<dbReference type="EMBL" id="KJ938300">
    <property type="protein sequence ID" value="AIE46190.1"/>
    <property type="molecule type" value="Genomic_DNA"/>
</dbReference>
<evidence type="ECO:0000313" key="40">
    <source>
        <dbReference type="EMBL" id="QKJ82052.1"/>
    </source>
</evidence>
<evidence type="ECO:0000313" key="37">
    <source>
        <dbReference type="EMBL" id="QDA22233.1"/>
    </source>
</evidence>
<evidence type="ECO:0000256" key="2">
    <source>
        <dbReference type="ARBA" id="ARBA00022980"/>
    </source>
</evidence>
<evidence type="ECO:0000313" key="43">
    <source>
        <dbReference type="EMBL" id="QNU09239.1"/>
    </source>
</evidence>
<evidence type="ECO:0000313" key="22">
    <source>
        <dbReference type="EMBL" id="QCC71176.1"/>
    </source>
</evidence>
<dbReference type="GO" id="GO:1990904">
    <property type="term" value="C:ribonucleoprotein complex"/>
    <property type="evidence" value="ECO:0007669"/>
    <property type="project" value="UniProtKB-KW"/>
</dbReference>
<dbReference type="EMBL" id="MH590366">
    <property type="protein sequence ID" value="QCC71287.1"/>
    <property type="molecule type" value="Genomic_DNA"/>
</dbReference>
<evidence type="ECO:0000256" key="3">
    <source>
        <dbReference type="ARBA" id="ARBA00023274"/>
    </source>
</evidence>
<gene>
    <name evidence="6" type="primary">rpl5</name>
    <name evidence="6" type="ORF">SarhoMp13</name>
</gene>
<evidence type="ECO:0000313" key="30">
    <source>
        <dbReference type="EMBL" id="QCT82122.1"/>
    </source>
</evidence>
<dbReference type="EMBL" id="MG762006">
    <property type="protein sequence ID" value="AYK28718.1"/>
    <property type="molecule type" value="Genomic_DNA"/>
</dbReference>
<reference evidence="11" key="7">
    <citation type="submission" date="2018-01" db="EMBL/GenBank/DDBJ databases">
        <title>Mitochondrial genome of the golden tide-forming alga Sargassum horneri.</title>
        <authorList>
            <person name="Liu F."/>
        </authorList>
    </citation>
    <scope>NUCLEOTIDE SEQUENCE</scope>
    <source>
        <strain evidence="12">NJ-1S</strain>
        <strain evidence="11">NJ-2S</strain>
        <strain evidence="40">NJ-3</strain>
    </source>
</reference>
<evidence type="ECO:0000313" key="33">
    <source>
        <dbReference type="EMBL" id="QCT82233.1"/>
    </source>
</evidence>
<evidence type="ECO:0000313" key="17">
    <source>
        <dbReference type="EMBL" id="QCC70991.1"/>
    </source>
</evidence>
<dbReference type="EMBL" id="MG681097">
    <property type="protein sequence ID" value="AWW89690.1"/>
    <property type="molecule type" value="Genomic_DNA"/>
</dbReference>
<dbReference type="EMBL" id="MH586537">
    <property type="protein sequence ID" value="QCC70917.1"/>
    <property type="molecule type" value="Genomic_DNA"/>
</dbReference>
<dbReference type="EMBL" id="MH602244">
    <property type="protein sequence ID" value="QCT82122.1"/>
    <property type="molecule type" value="Genomic_DNA"/>
</dbReference>
<evidence type="ECO:0000259" key="5">
    <source>
        <dbReference type="Pfam" id="PF00673"/>
    </source>
</evidence>
<dbReference type="EMBL" id="MG681098">
    <property type="protein sequence ID" value="AWW89727.1"/>
    <property type="molecule type" value="Genomic_DNA"/>
</dbReference>
<reference evidence="7" key="2">
    <citation type="submission" date="2017-12" db="EMBL/GenBank/DDBJ databases">
        <title>Mitochondrial genome (form I) of the golden tide-forming alga Sargassum horneri in 2016.</title>
        <authorList>
            <person name="Liu F."/>
        </authorList>
    </citation>
    <scope>NUCLEOTIDE SEQUENCE</scope>
    <source>
        <strain evidence="7">YS2016-2</strain>
    </source>
</reference>
<keyword evidence="6" id="KW-0496">Mitochondrion</keyword>
<reference evidence="19" key="9">
    <citation type="submission" date="2018-07" db="EMBL/GenBank/DDBJ databases">
        <title>Mitochondrial genome (form II) of the golden tide-forming alga Sargassum horneri in 2017.</title>
        <authorList>
            <person name="Liu F."/>
        </authorList>
    </citation>
    <scope>NUCLEOTIDE SEQUENCE</scope>
    <source>
        <strain evidence="23">SS2017-1_F</strain>
        <strain evidence="10">YS2017-1</strain>
        <strain evidence="21">YS2017-3</strain>
        <strain evidence="19">YS2017-5</strain>
    </source>
</reference>
<dbReference type="EMBL" id="MH643728">
    <property type="protein sequence ID" value="QCT82048.1"/>
    <property type="molecule type" value="Genomic_DNA"/>
</dbReference>
<dbReference type="EMBL" id="MH602245">
    <property type="protein sequence ID" value="QCT82159.1"/>
    <property type="molecule type" value="Genomic_DNA"/>
</dbReference>
<organism evidence="6">
    <name type="scientific">Sargassum horneri</name>
    <dbReference type="NCBI Taxonomy" id="74089"/>
    <lineage>
        <taxon>Eukaryota</taxon>
        <taxon>Sar</taxon>
        <taxon>Stramenopiles</taxon>
        <taxon>Ochrophyta</taxon>
        <taxon>PX clade</taxon>
        <taxon>Phaeophyceae</taxon>
        <taxon>Fucales</taxon>
        <taxon>Sargassaceae</taxon>
        <taxon>Sargassum</taxon>
    </lineage>
</organism>
<dbReference type="EMBL" id="MH607126">
    <property type="protein sequence ID" value="QCT82233.1"/>
    <property type="molecule type" value="Genomic_DNA"/>
</dbReference>
<dbReference type="EMBL" id="MH620962">
    <property type="protein sequence ID" value="QKY75709.1"/>
    <property type="molecule type" value="Genomic_DNA"/>
</dbReference>
<dbReference type="EMBL" id="MH814648">
    <property type="protein sequence ID" value="QDA22270.1"/>
    <property type="molecule type" value="Genomic_DNA"/>
</dbReference>
<dbReference type="EMBL" id="MG762007">
    <property type="protein sequence ID" value="AYK28755.1"/>
    <property type="molecule type" value="Genomic_DNA"/>
</dbReference>
<dbReference type="EMBL" id="MH607124">
    <property type="protein sequence ID" value="QCT81974.1"/>
    <property type="molecule type" value="Genomic_DNA"/>
</dbReference>
<reference evidence="13" key="5">
    <citation type="submission" date="2018-01" db="EMBL/GenBank/DDBJ databases">
        <title>Mitochondrial genome (Japan I) of the golden tide-forming alga Sargassum horneri.</title>
        <authorList>
            <person name="Liu F."/>
        </authorList>
    </citation>
    <scope>NUCLEOTIDE SEQUENCE</scope>
    <source>
        <strain evidence="13">JP-1</strain>
        <strain evidence="14">JP-2</strain>
    </source>
</reference>
<evidence type="ECO:0000313" key="21">
    <source>
        <dbReference type="EMBL" id="QCC71139.1"/>
    </source>
</evidence>
<dbReference type="EMBL" id="MH590362">
    <property type="protein sequence ID" value="QCC71139.1"/>
    <property type="molecule type" value="Genomic_DNA"/>
</dbReference>
<dbReference type="EMBL" id="MH590359">
    <property type="protein sequence ID" value="QCC71028.1"/>
    <property type="molecule type" value="Genomic_DNA"/>
</dbReference>
<evidence type="ECO:0000313" key="13">
    <source>
        <dbReference type="EMBL" id="AYM32579.1"/>
    </source>
</evidence>
<dbReference type="EMBL" id="MH607125">
    <property type="protein sequence ID" value="QCT82011.1"/>
    <property type="molecule type" value="Genomic_DNA"/>
</dbReference>
<evidence type="ECO:0000313" key="35">
    <source>
        <dbReference type="EMBL" id="QCT82307.1"/>
    </source>
</evidence>
<reference evidence="15" key="6">
    <citation type="submission" date="2018-01" db="EMBL/GenBank/DDBJ databases">
        <title>Mitochondrial genome (Japan II) of the golden tide-forming alga Sargassum horneri.</title>
        <authorList>
            <person name="Liu F."/>
        </authorList>
    </citation>
    <scope>NUCLEOTIDE SEQUENCE</scope>
    <source>
        <strain evidence="15">JP-3</strain>
        <strain evidence="16">JP-4</strain>
    </source>
</reference>
<dbReference type="EMBL" id="MH814647">
    <property type="protein sequence ID" value="QDA22233.1"/>
    <property type="molecule type" value="Genomic_DNA"/>
</dbReference>
<evidence type="ECO:0000256" key="1">
    <source>
        <dbReference type="ARBA" id="ARBA00008553"/>
    </source>
</evidence>
<dbReference type="EMBL" id="MH602246">
    <property type="protein sequence ID" value="QCT82196.1"/>
    <property type="molecule type" value="Genomic_DNA"/>
</dbReference>
<evidence type="ECO:0000313" key="24">
    <source>
        <dbReference type="EMBL" id="QCC71250.1"/>
    </source>
</evidence>
<dbReference type="PIRSF" id="PIRSF002161">
    <property type="entry name" value="Ribosomal_L5"/>
    <property type="match status" value="1"/>
</dbReference>
<dbReference type="EMBL" id="MH814649">
    <property type="protein sequence ID" value="QDA22307.1"/>
    <property type="molecule type" value="Genomic_DNA"/>
</dbReference>
<reference evidence="26" key="8">
    <citation type="submission" date="2018-07" db="EMBL/GenBank/DDBJ databases">
        <title>Mitochondrial genome (form I) of the golden tide-forming alga Sargassum horneri.</title>
        <authorList>
            <person name="Liu F."/>
        </authorList>
    </citation>
    <scope>NUCLEOTIDE SEQUENCE</scope>
    <source>
        <strain evidence="27">QD-1_B</strain>
        <strain evidence="41">RC-2</strain>
        <strain evidence="28">RZ-2_F</strain>
        <strain evidence="26">YT-2_B</strain>
    </source>
</reference>